<dbReference type="InterPro" id="IPR050063">
    <property type="entry name" value="Ribosomal_protein_uL29"/>
</dbReference>
<dbReference type="STRING" id="314278.NB231_08057"/>
<dbReference type="PANTHER" id="PTHR10916:SF0">
    <property type="entry name" value="LARGE RIBOSOMAL SUBUNIT PROTEIN UL29C"/>
    <property type="match status" value="1"/>
</dbReference>
<comment type="similarity">
    <text evidence="1 5">Belongs to the universal ribosomal protein uL29 family.</text>
</comment>
<dbReference type="GO" id="GO:0006412">
    <property type="term" value="P:translation"/>
    <property type="evidence" value="ECO:0007669"/>
    <property type="project" value="UniProtKB-UniRule"/>
</dbReference>
<dbReference type="NCBIfam" id="TIGR00012">
    <property type="entry name" value="L29"/>
    <property type="match status" value="1"/>
</dbReference>
<dbReference type="Pfam" id="PF00831">
    <property type="entry name" value="Ribosomal_L29"/>
    <property type="match status" value="1"/>
</dbReference>
<evidence type="ECO:0000256" key="1">
    <source>
        <dbReference type="ARBA" id="ARBA00009254"/>
    </source>
</evidence>
<dbReference type="AlphaFoldDB" id="A4BT40"/>
<dbReference type="GO" id="GO:0003735">
    <property type="term" value="F:structural constituent of ribosome"/>
    <property type="evidence" value="ECO:0007669"/>
    <property type="project" value="InterPro"/>
</dbReference>
<dbReference type="RefSeq" id="WP_005001290.1">
    <property type="nucleotide sequence ID" value="NZ_CH672427.1"/>
</dbReference>
<evidence type="ECO:0000313" key="7">
    <source>
        <dbReference type="Proteomes" id="UP000003374"/>
    </source>
</evidence>
<dbReference type="eggNOG" id="COG0255">
    <property type="taxonomic scope" value="Bacteria"/>
</dbReference>
<dbReference type="HAMAP" id="MF_00374">
    <property type="entry name" value="Ribosomal_uL29"/>
    <property type="match status" value="1"/>
</dbReference>
<dbReference type="HOGENOM" id="CLU_158491_1_2_6"/>
<evidence type="ECO:0000256" key="3">
    <source>
        <dbReference type="ARBA" id="ARBA00023274"/>
    </source>
</evidence>
<dbReference type="FunFam" id="1.10.287.310:FF:000001">
    <property type="entry name" value="50S ribosomal protein L29"/>
    <property type="match status" value="1"/>
</dbReference>
<keyword evidence="7" id="KW-1185">Reference proteome</keyword>
<dbReference type="InterPro" id="IPR001854">
    <property type="entry name" value="Ribosomal_uL29"/>
</dbReference>
<sequence>MKVSELRGKSIAELQNELFERRKEQFNLRMQQASGQLTRPDQMKKVRRDIARIKTVQNEKARISDTP</sequence>
<keyword evidence="2 5" id="KW-0689">Ribosomal protein</keyword>
<dbReference type="PANTHER" id="PTHR10916">
    <property type="entry name" value="60S RIBOSOMAL PROTEIN L35/50S RIBOSOMAL PROTEIN L29"/>
    <property type="match status" value="1"/>
</dbReference>
<dbReference type="InterPro" id="IPR036049">
    <property type="entry name" value="Ribosomal_uL29_sf"/>
</dbReference>
<comment type="caution">
    <text evidence="6">The sequence shown here is derived from an EMBL/GenBank/DDBJ whole genome shotgun (WGS) entry which is preliminary data.</text>
</comment>
<gene>
    <name evidence="5" type="primary">rpmC</name>
    <name evidence="6" type="ORF">NB231_08057</name>
</gene>
<dbReference type="SUPFAM" id="SSF46561">
    <property type="entry name" value="Ribosomal protein L29 (L29p)"/>
    <property type="match status" value="1"/>
</dbReference>
<evidence type="ECO:0000256" key="4">
    <source>
        <dbReference type="ARBA" id="ARBA00035204"/>
    </source>
</evidence>
<dbReference type="Proteomes" id="UP000003374">
    <property type="component" value="Unassembled WGS sequence"/>
</dbReference>
<evidence type="ECO:0000256" key="5">
    <source>
        <dbReference type="HAMAP-Rule" id="MF_00374"/>
    </source>
</evidence>
<accession>A4BT40</accession>
<reference evidence="6 7" key="1">
    <citation type="submission" date="2006-02" db="EMBL/GenBank/DDBJ databases">
        <authorList>
            <person name="Waterbury J."/>
            <person name="Ferriera S."/>
            <person name="Johnson J."/>
            <person name="Kravitz S."/>
            <person name="Halpern A."/>
            <person name="Remington K."/>
            <person name="Beeson K."/>
            <person name="Tran B."/>
            <person name="Rogers Y.-H."/>
            <person name="Friedman R."/>
            <person name="Venter J.C."/>
        </authorList>
    </citation>
    <scope>NUCLEOTIDE SEQUENCE [LARGE SCALE GENOMIC DNA]</scope>
    <source>
        <strain evidence="6 7">Nb-231</strain>
    </source>
</reference>
<dbReference type="Gene3D" id="1.10.287.310">
    <property type="match status" value="1"/>
</dbReference>
<proteinExistence type="inferred from homology"/>
<evidence type="ECO:0000313" key="6">
    <source>
        <dbReference type="EMBL" id="EAR21108.1"/>
    </source>
</evidence>
<keyword evidence="3 5" id="KW-0687">Ribonucleoprotein</keyword>
<name>A4BT40_9GAMM</name>
<organism evidence="6 7">
    <name type="scientific">Nitrococcus mobilis Nb-231</name>
    <dbReference type="NCBI Taxonomy" id="314278"/>
    <lineage>
        <taxon>Bacteria</taxon>
        <taxon>Pseudomonadati</taxon>
        <taxon>Pseudomonadota</taxon>
        <taxon>Gammaproteobacteria</taxon>
        <taxon>Chromatiales</taxon>
        <taxon>Ectothiorhodospiraceae</taxon>
        <taxon>Nitrococcus</taxon>
    </lineage>
</organism>
<dbReference type="OrthoDB" id="9815192at2"/>
<dbReference type="EMBL" id="AAOF01000012">
    <property type="protein sequence ID" value="EAR21108.1"/>
    <property type="molecule type" value="Genomic_DNA"/>
</dbReference>
<dbReference type="GO" id="GO:0022625">
    <property type="term" value="C:cytosolic large ribosomal subunit"/>
    <property type="evidence" value="ECO:0007669"/>
    <property type="project" value="TreeGrafter"/>
</dbReference>
<dbReference type="CDD" id="cd00427">
    <property type="entry name" value="Ribosomal_L29_HIP"/>
    <property type="match status" value="1"/>
</dbReference>
<protein>
    <recommendedName>
        <fullName evidence="4 5">Large ribosomal subunit protein uL29</fullName>
    </recommendedName>
</protein>
<evidence type="ECO:0000256" key="2">
    <source>
        <dbReference type="ARBA" id="ARBA00022980"/>
    </source>
</evidence>